<proteinExistence type="predicted"/>
<dbReference type="AlphaFoldDB" id="A0A834UH79"/>
<feature type="compositionally biased region" description="Acidic residues" evidence="1">
    <location>
        <begin position="63"/>
        <end position="79"/>
    </location>
</feature>
<name>A0A834UH79_VESPE</name>
<keyword evidence="3" id="KW-1185">Reference proteome</keyword>
<evidence type="ECO:0000256" key="1">
    <source>
        <dbReference type="SAM" id="MobiDB-lite"/>
    </source>
</evidence>
<feature type="region of interest" description="Disordered" evidence="1">
    <location>
        <begin position="1"/>
        <end position="85"/>
    </location>
</feature>
<accession>A0A834UH79</accession>
<evidence type="ECO:0000313" key="2">
    <source>
        <dbReference type="EMBL" id="KAF7439536.1"/>
    </source>
</evidence>
<reference evidence="2" key="1">
    <citation type="journal article" date="2020" name="G3 (Bethesda)">
        <title>High-Quality Assemblies for Three Invasive Social Wasps from the &lt;i&gt;Vespula&lt;/i&gt; Genus.</title>
        <authorList>
            <person name="Harrop T.W.R."/>
            <person name="Guhlin J."/>
            <person name="McLaughlin G.M."/>
            <person name="Permina E."/>
            <person name="Stockwell P."/>
            <person name="Gilligan J."/>
            <person name="Le Lec M.F."/>
            <person name="Gruber M.A.M."/>
            <person name="Quinn O."/>
            <person name="Lovegrove M."/>
            <person name="Duncan E.J."/>
            <person name="Remnant E.J."/>
            <person name="Van Eeckhoven J."/>
            <person name="Graham B."/>
            <person name="Knapp R.A."/>
            <person name="Langford K.W."/>
            <person name="Kronenberg Z."/>
            <person name="Press M.O."/>
            <person name="Eacker S.M."/>
            <person name="Wilson-Rankin E.E."/>
            <person name="Purcell J."/>
            <person name="Lester P.J."/>
            <person name="Dearden P.K."/>
        </authorList>
    </citation>
    <scope>NUCLEOTIDE SEQUENCE</scope>
    <source>
        <strain evidence="2">Volc-1</strain>
    </source>
</reference>
<evidence type="ECO:0000313" key="3">
    <source>
        <dbReference type="Proteomes" id="UP000600918"/>
    </source>
</evidence>
<feature type="compositionally biased region" description="Basic and acidic residues" evidence="1">
    <location>
        <begin position="52"/>
        <end position="62"/>
    </location>
</feature>
<gene>
    <name evidence="2" type="ORF">H0235_001927</name>
</gene>
<organism evidence="2 3">
    <name type="scientific">Vespula pensylvanica</name>
    <name type="common">Western yellow jacket</name>
    <name type="synonym">Wasp</name>
    <dbReference type="NCBI Taxonomy" id="30213"/>
    <lineage>
        <taxon>Eukaryota</taxon>
        <taxon>Metazoa</taxon>
        <taxon>Ecdysozoa</taxon>
        <taxon>Arthropoda</taxon>
        <taxon>Hexapoda</taxon>
        <taxon>Insecta</taxon>
        <taxon>Pterygota</taxon>
        <taxon>Neoptera</taxon>
        <taxon>Endopterygota</taxon>
        <taxon>Hymenoptera</taxon>
        <taxon>Apocrita</taxon>
        <taxon>Aculeata</taxon>
        <taxon>Vespoidea</taxon>
        <taxon>Vespidae</taxon>
        <taxon>Vespinae</taxon>
        <taxon>Vespula</taxon>
    </lineage>
</organism>
<dbReference type="EMBL" id="JACSDY010000001">
    <property type="protein sequence ID" value="KAF7439536.1"/>
    <property type="molecule type" value="Genomic_DNA"/>
</dbReference>
<dbReference type="Proteomes" id="UP000600918">
    <property type="component" value="Unassembled WGS sequence"/>
</dbReference>
<sequence length="85" mass="9611">MGKIRRVDNDNDNNDDDDDDDDDDDEEDEEDNVERTMVGTENWGKTWRGAKGVKEEVRREIGGEEEEGEGGEGEGEGEGEEYRGK</sequence>
<feature type="compositionally biased region" description="Acidic residues" evidence="1">
    <location>
        <begin position="10"/>
        <end position="32"/>
    </location>
</feature>
<protein>
    <submittedName>
        <fullName evidence="2">Uncharacterized protein</fullName>
    </submittedName>
</protein>
<comment type="caution">
    <text evidence="2">The sequence shown here is derived from an EMBL/GenBank/DDBJ whole genome shotgun (WGS) entry which is preliminary data.</text>
</comment>